<name>A0AAV6FKB5_9TELE</name>
<organism evidence="2 3">
    <name type="scientific">Alosa alosa</name>
    <name type="common">allis shad</name>
    <dbReference type="NCBI Taxonomy" id="278164"/>
    <lineage>
        <taxon>Eukaryota</taxon>
        <taxon>Metazoa</taxon>
        <taxon>Chordata</taxon>
        <taxon>Craniata</taxon>
        <taxon>Vertebrata</taxon>
        <taxon>Euteleostomi</taxon>
        <taxon>Actinopterygii</taxon>
        <taxon>Neopterygii</taxon>
        <taxon>Teleostei</taxon>
        <taxon>Clupei</taxon>
        <taxon>Clupeiformes</taxon>
        <taxon>Clupeoidei</taxon>
        <taxon>Clupeidae</taxon>
        <taxon>Alosa</taxon>
    </lineage>
</organism>
<sequence length="514" mass="59486">MVSVSKYLMDRLRAFVCLRSTLPGFDKAPKVLFFTRNGQEMDKIGVYVKKVWREFGLPGAPNLGDIRTAISTWADKALSLKDKTNLNKAMCHDPKTASKYYVVGPEPTPKDARKIRLDILKALMDTVKPRQKKQAMRLVAFAGQTHLHKIEIDFQDFTLKHHSTDFLNLDFQLFDMDPGRDPSTEYMQRNEHAKPVSKMMTSESEDGQRQQQKGLKCKELDTANSTIKEEINLECFESSEDLEGLTVSKVNNTHNNDLENEVGLTFSQLVLTSWQPKPTLTEKLQTTFKEIQEDDMEKMLQSTVDGDQRSTDMQIMLGPTEIDHEEVLDDSLMSLKQHDNLRKSEVAIDTIQAPHYMKRKDKQKHTVHTKKLKKSAGNKTNQKGQKIRTKESKNLDPMKAKPKNVAEDKKAKKKKHHSKKQLLPETICTHGERRKLKFTPEFLAMLRLVFQHDIQKKCIRKKKIQHILRRNPEFLRICKKMELSIENPLSEYAVFCCSLHIHDLLLIWPRLKLL</sequence>
<feature type="compositionally biased region" description="Basic residues" evidence="1">
    <location>
        <begin position="358"/>
        <end position="376"/>
    </location>
</feature>
<dbReference type="Proteomes" id="UP000823561">
    <property type="component" value="Chromosome 22"/>
</dbReference>
<feature type="region of interest" description="Disordered" evidence="1">
    <location>
        <begin position="358"/>
        <end position="421"/>
    </location>
</feature>
<proteinExistence type="predicted"/>
<evidence type="ECO:0000313" key="2">
    <source>
        <dbReference type="EMBL" id="KAG5263264.1"/>
    </source>
</evidence>
<dbReference type="EMBL" id="JADWDJ010000022">
    <property type="protein sequence ID" value="KAG5263264.1"/>
    <property type="molecule type" value="Genomic_DNA"/>
</dbReference>
<keyword evidence="3" id="KW-1185">Reference proteome</keyword>
<feature type="compositionally biased region" description="Basic and acidic residues" evidence="1">
    <location>
        <begin position="388"/>
        <end position="410"/>
    </location>
</feature>
<reference evidence="2" key="1">
    <citation type="submission" date="2020-10" db="EMBL/GenBank/DDBJ databases">
        <title>Chromosome-scale genome assembly of the Allis shad, Alosa alosa.</title>
        <authorList>
            <person name="Margot Z."/>
            <person name="Christophe K."/>
            <person name="Cabau C."/>
            <person name="Louis A."/>
            <person name="Berthelot C."/>
            <person name="Parey E."/>
            <person name="Roest Crollius H."/>
            <person name="Montfort J."/>
            <person name="Robinson-Rechavi M."/>
            <person name="Bucao C."/>
            <person name="Bouchez O."/>
            <person name="Gislard M."/>
            <person name="Lluch J."/>
            <person name="Milhes M."/>
            <person name="Lampietro C."/>
            <person name="Lopez Roques C."/>
            <person name="Donnadieu C."/>
            <person name="Braasch I."/>
            <person name="Desvignes T."/>
            <person name="Postlethwait J."/>
            <person name="Bobe J."/>
            <person name="Guiguen Y."/>
        </authorList>
    </citation>
    <scope>NUCLEOTIDE SEQUENCE</scope>
    <source>
        <strain evidence="2">M-15738</strain>
        <tissue evidence="2">Blood</tissue>
    </source>
</reference>
<gene>
    <name evidence="2" type="ORF">AALO_G00284420</name>
</gene>
<evidence type="ECO:0000313" key="3">
    <source>
        <dbReference type="Proteomes" id="UP000823561"/>
    </source>
</evidence>
<feature type="compositionally biased region" description="Basic residues" evidence="1">
    <location>
        <begin position="411"/>
        <end position="420"/>
    </location>
</feature>
<comment type="caution">
    <text evidence="2">The sequence shown here is derived from an EMBL/GenBank/DDBJ whole genome shotgun (WGS) entry which is preliminary data.</text>
</comment>
<dbReference type="AlphaFoldDB" id="A0AAV6FKB5"/>
<accession>A0AAV6FKB5</accession>
<evidence type="ECO:0000256" key="1">
    <source>
        <dbReference type="SAM" id="MobiDB-lite"/>
    </source>
</evidence>
<feature type="region of interest" description="Disordered" evidence="1">
    <location>
        <begin position="190"/>
        <end position="216"/>
    </location>
</feature>
<protein>
    <submittedName>
        <fullName evidence="2">Uncharacterized protein</fullName>
    </submittedName>
</protein>